<evidence type="ECO:0000313" key="2">
    <source>
        <dbReference type="Proteomes" id="UP001066276"/>
    </source>
</evidence>
<dbReference type="EMBL" id="JANPWB010000015">
    <property type="protein sequence ID" value="KAJ1087632.1"/>
    <property type="molecule type" value="Genomic_DNA"/>
</dbReference>
<keyword evidence="2" id="KW-1185">Reference proteome</keyword>
<protein>
    <submittedName>
        <fullName evidence="1">Uncharacterized protein</fullName>
    </submittedName>
</protein>
<reference evidence="1" key="1">
    <citation type="journal article" date="2022" name="bioRxiv">
        <title>Sequencing and chromosome-scale assembly of the giantPleurodeles waltlgenome.</title>
        <authorList>
            <person name="Brown T."/>
            <person name="Elewa A."/>
            <person name="Iarovenko S."/>
            <person name="Subramanian E."/>
            <person name="Araus A.J."/>
            <person name="Petzold A."/>
            <person name="Susuki M."/>
            <person name="Suzuki K.-i.T."/>
            <person name="Hayashi T."/>
            <person name="Toyoda A."/>
            <person name="Oliveira C."/>
            <person name="Osipova E."/>
            <person name="Leigh N.D."/>
            <person name="Simon A."/>
            <person name="Yun M.H."/>
        </authorList>
    </citation>
    <scope>NUCLEOTIDE SEQUENCE</scope>
    <source>
        <strain evidence="1">20211129_DDA</strain>
        <tissue evidence="1">Liver</tissue>
    </source>
</reference>
<sequence length="90" mass="10036">MPSAAWVRMVTERGLRCDGLNRTHVRNWVWHLWPCWHTLRLNAVAVGVVLGLLSPVPPFHPRGLGMYSFPLSLIAMYGSVSPEVLGARAC</sequence>
<proteinExistence type="predicted"/>
<gene>
    <name evidence="1" type="ORF">NDU88_000799</name>
</gene>
<comment type="caution">
    <text evidence="1">The sequence shown here is derived from an EMBL/GenBank/DDBJ whole genome shotgun (WGS) entry which is preliminary data.</text>
</comment>
<organism evidence="1 2">
    <name type="scientific">Pleurodeles waltl</name>
    <name type="common">Iberian ribbed newt</name>
    <dbReference type="NCBI Taxonomy" id="8319"/>
    <lineage>
        <taxon>Eukaryota</taxon>
        <taxon>Metazoa</taxon>
        <taxon>Chordata</taxon>
        <taxon>Craniata</taxon>
        <taxon>Vertebrata</taxon>
        <taxon>Euteleostomi</taxon>
        <taxon>Amphibia</taxon>
        <taxon>Batrachia</taxon>
        <taxon>Caudata</taxon>
        <taxon>Salamandroidea</taxon>
        <taxon>Salamandridae</taxon>
        <taxon>Pleurodelinae</taxon>
        <taxon>Pleurodeles</taxon>
    </lineage>
</organism>
<dbReference type="AlphaFoldDB" id="A0AAV7LB62"/>
<evidence type="ECO:0000313" key="1">
    <source>
        <dbReference type="EMBL" id="KAJ1087632.1"/>
    </source>
</evidence>
<name>A0AAV7LB62_PLEWA</name>
<accession>A0AAV7LB62</accession>
<dbReference type="Proteomes" id="UP001066276">
    <property type="component" value="Chromosome 11"/>
</dbReference>